<evidence type="ECO:0000313" key="2">
    <source>
        <dbReference type="EMBL" id="WXB17421.1"/>
    </source>
</evidence>
<dbReference type="EMBL" id="CP089984">
    <property type="protein sequence ID" value="WXB17421.1"/>
    <property type="molecule type" value="Genomic_DNA"/>
</dbReference>
<keyword evidence="3" id="KW-1185">Reference proteome</keyword>
<protein>
    <submittedName>
        <fullName evidence="2">Uncharacterized protein</fullName>
    </submittedName>
</protein>
<evidence type="ECO:0000313" key="3">
    <source>
        <dbReference type="Proteomes" id="UP001370348"/>
    </source>
</evidence>
<gene>
    <name evidence="2" type="ORF">LZC94_09085</name>
</gene>
<name>A0ABZ2M2H9_9BACT</name>
<keyword evidence="1" id="KW-1133">Transmembrane helix</keyword>
<organism evidence="2 3">
    <name type="scientific">Pendulispora albinea</name>
    <dbReference type="NCBI Taxonomy" id="2741071"/>
    <lineage>
        <taxon>Bacteria</taxon>
        <taxon>Pseudomonadati</taxon>
        <taxon>Myxococcota</taxon>
        <taxon>Myxococcia</taxon>
        <taxon>Myxococcales</taxon>
        <taxon>Sorangiineae</taxon>
        <taxon>Pendulisporaceae</taxon>
        <taxon>Pendulispora</taxon>
    </lineage>
</organism>
<sequence length="60" mass="6264">MATTKASTSERTLADLRKDDLIEGEDDVSGPKLAVIGAIALAVALVFLYSISPYSGIVLP</sequence>
<feature type="transmembrane region" description="Helical" evidence="1">
    <location>
        <begin position="33"/>
        <end position="51"/>
    </location>
</feature>
<keyword evidence="1" id="KW-0812">Transmembrane</keyword>
<accession>A0ABZ2M2H9</accession>
<dbReference type="RefSeq" id="WP_394827055.1">
    <property type="nucleotide sequence ID" value="NZ_CP089984.1"/>
</dbReference>
<evidence type="ECO:0000256" key="1">
    <source>
        <dbReference type="SAM" id="Phobius"/>
    </source>
</evidence>
<proteinExistence type="predicted"/>
<reference evidence="2 3" key="1">
    <citation type="submission" date="2021-12" db="EMBL/GenBank/DDBJ databases">
        <title>Discovery of the Pendulisporaceae a myxobacterial family with distinct sporulation behavior and unique specialized metabolism.</title>
        <authorList>
            <person name="Garcia R."/>
            <person name="Popoff A."/>
            <person name="Bader C.D."/>
            <person name="Loehr J."/>
            <person name="Walesch S."/>
            <person name="Walt C."/>
            <person name="Boldt J."/>
            <person name="Bunk B."/>
            <person name="Haeckl F.J.F.P.J."/>
            <person name="Gunesch A.P."/>
            <person name="Birkelbach J."/>
            <person name="Nuebel U."/>
            <person name="Pietschmann T."/>
            <person name="Bach T."/>
            <person name="Mueller R."/>
        </authorList>
    </citation>
    <scope>NUCLEOTIDE SEQUENCE [LARGE SCALE GENOMIC DNA]</scope>
    <source>
        <strain evidence="2 3">MSr11954</strain>
    </source>
</reference>
<dbReference type="Proteomes" id="UP001370348">
    <property type="component" value="Chromosome"/>
</dbReference>
<keyword evidence="1" id="KW-0472">Membrane</keyword>